<evidence type="ECO:0000313" key="2">
    <source>
        <dbReference type="EMBL" id="CAH2251649.1"/>
    </source>
</evidence>
<evidence type="ECO:0000256" key="1">
    <source>
        <dbReference type="SAM" id="MobiDB-lite"/>
    </source>
</evidence>
<dbReference type="AlphaFoldDB" id="A0AAD1VVK3"/>
<organism evidence="2 3">
    <name type="scientific">Pelobates cultripes</name>
    <name type="common">Western spadefoot toad</name>
    <dbReference type="NCBI Taxonomy" id="61616"/>
    <lineage>
        <taxon>Eukaryota</taxon>
        <taxon>Metazoa</taxon>
        <taxon>Chordata</taxon>
        <taxon>Craniata</taxon>
        <taxon>Vertebrata</taxon>
        <taxon>Euteleostomi</taxon>
        <taxon>Amphibia</taxon>
        <taxon>Batrachia</taxon>
        <taxon>Anura</taxon>
        <taxon>Pelobatoidea</taxon>
        <taxon>Pelobatidae</taxon>
        <taxon>Pelobates</taxon>
    </lineage>
</organism>
<keyword evidence="3" id="KW-1185">Reference proteome</keyword>
<feature type="region of interest" description="Disordered" evidence="1">
    <location>
        <begin position="1"/>
        <end position="23"/>
    </location>
</feature>
<evidence type="ECO:0000313" key="3">
    <source>
        <dbReference type="Proteomes" id="UP001295444"/>
    </source>
</evidence>
<dbReference type="EMBL" id="OW240913">
    <property type="protein sequence ID" value="CAH2251649.1"/>
    <property type="molecule type" value="Genomic_DNA"/>
</dbReference>
<accession>A0AAD1VVK3</accession>
<gene>
    <name evidence="2" type="ORF">PECUL_23A036643</name>
</gene>
<reference evidence="2" key="1">
    <citation type="submission" date="2022-03" db="EMBL/GenBank/DDBJ databases">
        <authorList>
            <person name="Alioto T."/>
            <person name="Alioto T."/>
            <person name="Gomez Garrido J."/>
        </authorList>
    </citation>
    <scope>NUCLEOTIDE SEQUENCE</scope>
</reference>
<proteinExistence type="predicted"/>
<sequence>MENPLGARRRPLPFAPTSNSEGGLLQVPRVGARSAWVRSIITGGYHLEFDEYPPPPRFIRTRLPANIRKREVLTLYVNNLLMEEAIIPVPIKTKKNNQQ</sequence>
<name>A0AAD1VVK3_PELCU</name>
<protein>
    <submittedName>
        <fullName evidence="2">Uncharacterized protein</fullName>
    </submittedName>
</protein>
<dbReference type="Proteomes" id="UP001295444">
    <property type="component" value="Chromosome 02"/>
</dbReference>